<feature type="coiled-coil region" evidence="8">
    <location>
        <begin position="241"/>
        <end position="275"/>
    </location>
</feature>
<keyword evidence="13" id="KW-0808">Transferase</keyword>
<dbReference type="SUPFAM" id="SSF49899">
    <property type="entry name" value="Concanavalin A-like lectins/glucanases"/>
    <property type="match status" value="1"/>
</dbReference>
<feature type="domain" description="VWFC" evidence="11">
    <location>
        <begin position="335"/>
        <end position="395"/>
    </location>
</feature>
<evidence type="ECO:0000313" key="13">
    <source>
        <dbReference type="RefSeq" id="XP_036367066.1"/>
    </source>
</evidence>
<evidence type="ECO:0000256" key="2">
    <source>
        <dbReference type="ARBA" id="ARBA00022729"/>
    </source>
</evidence>
<evidence type="ECO:0000256" key="3">
    <source>
        <dbReference type="ARBA" id="ARBA00022737"/>
    </source>
</evidence>
<name>A0A7E6FH38_9MOLL</name>
<evidence type="ECO:0000256" key="5">
    <source>
        <dbReference type="ARBA" id="ARBA00023157"/>
    </source>
</evidence>
<dbReference type="SMART" id="SM00214">
    <property type="entry name" value="VWC"/>
    <property type="match status" value="4"/>
</dbReference>
<feature type="signal peptide" evidence="9">
    <location>
        <begin position="1"/>
        <end position="30"/>
    </location>
</feature>
<keyword evidence="3" id="KW-0677">Repeat</keyword>
<feature type="disulfide bond" evidence="7">
    <location>
        <begin position="501"/>
        <end position="510"/>
    </location>
</feature>
<dbReference type="Gene3D" id="6.20.200.20">
    <property type="match status" value="2"/>
</dbReference>
<dbReference type="InterPro" id="IPR001881">
    <property type="entry name" value="EGF-like_Ca-bd_dom"/>
</dbReference>
<feature type="domain" description="VWFC" evidence="11">
    <location>
        <begin position="657"/>
        <end position="715"/>
    </location>
</feature>
<dbReference type="InterPro" id="IPR013320">
    <property type="entry name" value="ConA-like_dom_sf"/>
</dbReference>
<dbReference type="InterPro" id="IPR018097">
    <property type="entry name" value="EGF_Ca-bd_CS"/>
</dbReference>
<evidence type="ECO:0000313" key="12">
    <source>
        <dbReference type="Proteomes" id="UP000515154"/>
    </source>
</evidence>
<dbReference type="InterPro" id="IPR009030">
    <property type="entry name" value="Growth_fac_rcpt_cys_sf"/>
</dbReference>
<dbReference type="GO" id="GO:0016301">
    <property type="term" value="F:kinase activity"/>
    <property type="evidence" value="ECO:0007669"/>
    <property type="project" value="UniProtKB-KW"/>
</dbReference>
<keyword evidence="6" id="KW-0325">Glycoprotein</keyword>
<reference evidence="13" key="1">
    <citation type="submission" date="2025-08" db="UniProtKB">
        <authorList>
            <consortium name="RefSeq"/>
        </authorList>
    </citation>
    <scope>IDENTIFICATION</scope>
</reference>
<feature type="chain" id="PRO_5028882951" evidence="9">
    <location>
        <begin position="31"/>
        <end position="783"/>
    </location>
</feature>
<dbReference type="InterPro" id="IPR049883">
    <property type="entry name" value="NOTCH1_EGF-like"/>
</dbReference>
<protein>
    <submittedName>
        <fullName evidence="13">Protein kinase C-binding protein NELL1 isoform X2</fullName>
    </submittedName>
</protein>
<dbReference type="SUPFAM" id="SSF57184">
    <property type="entry name" value="Growth factor receptor domain"/>
    <property type="match status" value="1"/>
</dbReference>
<dbReference type="GO" id="GO:0008201">
    <property type="term" value="F:heparin binding"/>
    <property type="evidence" value="ECO:0007669"/>
    <property type="project" value="TreeGrafter"/>
</dbReference>
<dbReference type="GO" id="GO:0005615">
    <property type="term" value="C:extracellular space"/>
    <property type="evidence" value="ECO:0007669"/>
    <property type="project" value="TreeGrafter"/>
</dbReference>
<organism evidence="12 13">
    <name type="scientific">Octopus sinensis</name>
    <name type="common">East Asian common octopus</name>
    <dbReference type="NCBI Taxonomy" id="2607531"/>
    <lineage>
        <taxon>Eukaryota</taxon>
        <taxon>Metazoa</taxon>
        <taxon>Spiralia</taxon>
        <taxon>Lophotrochozoa</taxon>
        <taxon>Mollusca</taxon>
        <taxon>Cephalopoda</taxon>
        <taxon>Coleoidea</taxon>
        <taxon>Octopodiformes</taxon>
        <taxon>Octopoda</taxon>
        <taxon>Incirrata</taxon>
        <taxon>Octopodidae</taxon>
        <taxon>Octopus</taxon>
    </lineage>
</organism>
<keyword evidence="1 7" id="KW-0245">EGF-like domain</keyword>
<dbReference type="PROSITE" id="PS01208">
    <property type="entry name" value="VWFC_1"/>
    <property type="match status" value="2"/>
</dbReference>
<dbReference type="InterPro" id="IPR024731">
    <property type="entry name" value="NELL2-like_EGF"/>
</dbReference>
<dbReference type="SMART" id="SM00181">
    <property type="entry name" value="EGF"/>
    <property type="match status" value="5"/>
</dbReference>
<evidence type="ECO:0000256" key="4">
    <source>
        <dbReference type="ARBA" id="ARBA00022837"/>
    </source>
</evidence>
<dbReference type="Pfam" id="PF00093">
    <property type="entry name" value="VWC"/>
    <property type="match status" value="3"/>
</dbReference>
<dbReference type="PROSITE" id="PS01186">
    <property type="entry name" value="EGF_2"/>
    <property type="match status" value="2"/>
</dbReference>
<dbReference type="PROSITE" id="PS00022">
    <property type="entry name" value="EGF_1"/>
    <property type="match status" value="1"/>
</dbReference>
<dbReference type="AlphaFoldDB" id="A0A7E6FH38"/>
<dbReference type="Pfam" id="PF07645">
    <property type="entry name" value="EGF_CA"/>
    <property type="match status" value="2"/>
</dbReference>
<evidence type="ECO:0000256" key="1">
    <source>
        <dbReference type="ARBA" id="ARBA00022536"/>
    </source>
</evidence>
<dbReference type="RefSeq" id="XP_036367066.1">
    <property type="nucleotide sequence ID" value="XM_036511173.1"/>
</dbReference>
<keyword evidence="8" id="KW-0175">Coiled coil</keyword>
<keyword evidence="5 7" id="KW-1015">Disulfide bond</keyword>
<proteinExistence type="predicted"/>
<feature type="domain" description="EGF-like" evidence="10">
    <location>
        <begin position="396"/>
        <end position="435"/>
    </location>
</feature>
<evidence type="ECO:0000259" key="10">
    <source>
        <dbReference type="PROSITE" id="PS50026"/>
    </source>
</evidence>
<dbReference type="InterPro" id="IPR051586">
    <property type="entry name" value="PKC-binding_NELL"/>
</dbReference>
<keyword evidence="13" id="KW-0418">Kinase</keyword>
<dbReference type="Pfam" id="PF12947">
    <property type="entry name" value="EGF_3"/>
    <property type="match status" value="2"/>
</dbReference>
<dbReference type="SMART" id="SM00282">
    <property type="entry name" value="LamG"/>
    <property type="match status" value="1"/>
</dbReference>
<dbReference type="CDD" id="cd00054">
    <property type="entry name" value="EGF_CA"/>
    <property type="match status" value="2"/>
</dbReference>
<feature type="domain" description="EGF-like" evidence="10">
    <location>
        <begin position="480"/>
        <end position="511"/>
    </location>
</feature>
<dbReference type="GO" id="GO:0005509">
    <property type="term" value="F:calcium ion binding"/>
    <property type="evidence" value="ECO:0007669"/>
    <property type="project" value="InterPro"/>
</dbReference>
<keyword evidence="4" id="KW-0106">Calcium</keyword>
<accession>A0A7E6FH38</accession>
<dbReference type="SUPFAM" id="SSF57603">
    <property type="entry name" value="FnI-like domain"/>
    <property type="match status" value="3"/>
</dbReference>
<keyword evidence="12" id="KW-1185">Reference proteome</keyword>
<evidence type="ECO:0000256" key="7">
    <source>
        <dbReference type="PROSITE-ProRule" id="PRU00076"/>
    </source>
</evidence>
<feature type="disulfide bond" evidence="7">
    <location>
        <begin position="483"/>
        <end position="493"/>
    </location>
</feature>
<dbReference type="Pfam" id="PF13385">
    <property type="entry name" value="Laminin_G_3"/>
    <property type="match status" value="1"/>
</dbReference>
<dbReference type="InterPro" id="IPR048287">
    <property type="entry name" value="TSPN-like_N"/>
</dbReference>
<dbReference type="PROSITE" id="PS50184">
    <property type="entry name" value="VWFC_2"/>
    <property type="match status" value="3"/>
</dbReference>
<evidence type="ECO:0000259" key="11">
    <source>
        <dbReference type="PROSITE" id="PS50184"/>
    </source>
</evidence>
<dbReference type="PROSITE" id="PS00010">
    <property type="entry name" value="ASX_HYDROXYL"/>
    <property type="match status" value="2"/>
</dbReference>
<dbReference type="PANTHER" id="PTHR24042">
    <property type="entry name" value="NEL HOMOLOG"/>
    <property type="match status" value="1"/>
</dbReference>
<feature type="domain" description="EGF-like" evidence="10">
    <location>
        <begin position="513"/>
        <end position="551"/>
    </location>
</feature>
<dbReference type="Gene3D" id="2.10.70.10">
    <property type="entry name" value="Complement Module, domain 1"/>
    <property type="match status" value="2"/>
</dbReference>
<gene>
    <name evidence="13" type="primary">LOC115223760</name>
</gene>
<evidence type="ECO:0000256" key="8">
    <source>
        <dbReference type="SAM" id="Coils"/>
    </source>
</evidence>
<dbReference type="SMART" id="SM00179">
    <property type="entry name" value="EGF_CA"/>
    <property type="match status" value="4"/>
</dbReference>
<dbReference type="CDD" id="cd00110">
    <property type="entry name" value="LamG"/>
    <property type="match status" value="1"/>
</dbReference>
<dbReference type="InterPro" id="IPR000742">
    <property type="entry name" value="EGF"/>
</dbReference>
<comment type="caution">
    <text evidence="7">Lacks conserved residue(s) required for the propagation of feature annotation.</text>
</comment>
<evidence type="ECO:0000256" key="6">
    <source>
        <dbReference type="ARBA" id="ARBA00023180"/>
    </source>
</evidence>
<dbReference type="PROSITE" id="PS01187">
    <property type="entry name" value="EGF_CA"/>
    <property type="match status" value="2"/>
</dbReference>
<dbReference type="InterPro" id="IPR001791">
    <property type="entry name" value="Laminin_G"/>
</dbReference>
<dbReference type="Gene3D" id="2.60.120.200">
    <property type="match status" value="1"/>
</dbReference>
<dbReference type="Proteomes" id="UP000515154">
    <property type="component" value="Linkage group LG2"/>
</dbReference>
<dbReference type="PROSITE" id="PS50026">
    <property type="entry name" value="EGF_3"/>
    <property type="match status" value="3"/>
</dbReference>
<dbReference type="Gene3D" id="2.10.25.10">
    <property type="entry name" value="Laminin"/>
    <property type="match status" value="5"/>
</dbReference>
<dbReference type="PANTHER" id="PTHR24042:SF5">
    <property type="entry name" value="EGF-LIKE CALCIUM-BINDING DOMAIN-CONTAINING PROTEIN"/>
    <property type="match status" value="1"/>
</dbReference>
<dbReference type="SMART" id="SM00210">
    <property type="entry name" value="TSPN"/>
    <property type="match status" value="1"/>
</dbReference>
<dbReference type="InterPro" id="IPR001007">
    <property type="entry name" value="VWF_dom"/>
</dbReference>
<evidence type="ECO:0000256" key="9">
    <source>
        <dbReference type="SAM" id="SignalP"/>
    </source>
</evidence>
<feature type="domain" description="VWFC" evidence="11">
    <location>
        <begin position="280"/>
        <end position="337"/>
    </location>
</feature>
<dbReference type="SUPFAM" id="SSF57196">
    <property type="entry name" value="EGF/Laminin"/>
    <property type="match status" value="1"/>
</dbReference>
<keyword evidence="2 9" id="KW-0732">Signal</keyword>
<sequence>MSAVFTGMGPANNYGHILFLLLTCILNVKSTNHEGDVLDLIPLLKRTSSPGIQYITGPNNITPAIRLTDSQRVVILPDAVSAKAQRFLRENIDITFLATLKQEIGDSGSILSLSTGINRILEIESSGRRNEVRFYYTHDQKIQIETFPYKLADNHWHKLALSLSATDLTLFVDCEQIYRRVILTLDTNFKADKISLFLGQRNREYAHFRGALQDVKIVTKSHGYLIQCPHQDTSCPTCAQHQHLQKMYEKMQSDIQDLNKKLLQAEERLLKVEQSPCHYCIYNDTMKKEGERWSPNKCTVCICKNTSVICKHRDCSVVDCRNPVYRDCCKPASDNCCIMDNNEYYNPGEKFQKSNCFYCACDNASIVCNQTSCPELNCSKDSRIYIDGECCPICNGTNFCALDHNCHVNATCVNLTTRYICQCKSGFHGNGTHCKGVTVDCSPNKEDEKPCHVNAVCTQIGHTYRCKCKDGYRGNGRWCQPVCESECKNGGRCIAPNKCECRYGYVGKYCENDINECKLGIDACQGQSECVNIPGWYYCRCKQGYDSSWHQHSMYGLQCADLNECLGEGDGHTCHPSTKCYNTDGSYECRCKYKDDCSHGCIFEGYYHENNSRWISEIDVCSDCSCKRGVVKCHQRECDCSKRKINYSCCPHCAEKRSCPHQEHSLEMSHGQKWVYECQTCECLSGEVDCWPLECPKLMCSDVVKMSGDCCPRCIDDDPCHENDQYSVINAGLIPSLCRYHGRKYRHNDHWNLHGDKCTTCKCKRGHICCSFNQTCTALERSP</sequence>
<dbReference type="InterPro" id="IPR000152">
    <property type="entry name" value="EGF-type_Asp/Asn_hydroxyl_site"/>
</dbReference>
<dbReference type="FunFam" id="2.10.25.10:FF:000038">
    <property type="entry name" value="Fibrillin 2"/>
    <property type="match status" value="1"/>
</dbReference>